<protein>
    <submittedName>
        <fullName evidence="1">Uncharacterized protein</fullName>
    </submittedName>
</protein>
<dbReference type="EMBL" id="JACJHT010000027">
    <property type="protein sequence ID" value="MBA9043109.1"/>
    <property type="molecule type" value="Genomic_DNA"/>
</dbReference>
<evidence type="ECO:0000313" key="2">
    <source>
        <dbReference type="Proteomes" id="UP000543174"/>
    </source>
</evidence>
<comment type="caution">
    <text evidence="1">The sequence shown here is derived from an EMBL/GenBank/DDBJ whole genome shotgun (WGS) entry which is preliminary data.</text>
</comment>
<evidence type="ECO:0000313" key="1">
    <source>
        <dbReference type="EMBL" id="MBA9043109.1"/>
    </source>
</evidence>
<organism evidence="1 2">
    <name type="scientific">Priestia aryabhattai</name>
    <name type="common">Bacillus aryabhattai</name>
    <dbReference type="NCBI Taxonomy" id="412384"/>
    <lineage>
        <taxon>Bacteria</taxon>
        <taxon>Bacillati</taxon>
        <taxon>Bacillota</taxon>
        <taxon>Bacilli</taxon>
        <taxon>Bacillales</taxon>
        <taxon>Bacillaceae</taxon>
        <taxon>Priestia</taxon>
    </lineage>
</organism>
<dbReference type="Proteomes" id="UP000543174">
    <property type="component" value="Unassembled WGS sequence"/>
</dbReference>
<dbReference type="AlphaFoldDB" id="A0A7W3NHL3"/>
<dbReference type="RefSeq" id="WP_182528298.1">
    <property type="nucleotide sequence ID" value="NZ_JACJHT010000027.1"/>
</dbReference>
<sequence>MNNYISVLDLFNTTVETVANIKEVSGEGVLTGVVLIGASFFIKRSENSGSNTTNININFYLDKDTEEKKEEDRNSDE</sequence>
<gene>
    <name evidence="1" type="ORF">HNP21_006287</name>
</gene>
<accession>A0A7W3NHL3</accession>
<name>A0A7W3NHL3_PRIAR</name>
<proteinExistence type="predicted"/>
<reference evidence="1" key="1">
    <citation type="submission" date="2020-08" db="EMBL/GenBank/DDBJ databases">
        <title>Functional genomics of gut bacteria from endangered species of beetles.</title>
        <authorList>
            <person name="Carlos-Shanley C."/>
        </authorList>
    </citation>
    <scope>NUCLEOTIDE SEQUENCE [LARGE SCALE GENOMIC DNA]</scope>
    <source>
        <strain evidence="1">S00060</strain>
    </source>
</reference>
<keyword evidence="2" id="KW-1185">Reference proteome</keyword>